<dbReference type="InterPro" id="IPR006869">
    <property type="entry name" value="DUF547"/>
</dbReference>
<feature type="region of interest" description="Disordered" evidence="1">
    <location>
        <begin position="110"/>
        <end position="149"/>
    </location>
</feature>
<gene>
    <name evidence="4" type="ORF">Salat_2447200</name>
</gene>
<organism evidence="4 5">
    <name type="scientific">Sesamum alatum</name>
    <dbReference type="NCBI Taxonomy" id="300844"/>
    <lineage>
        <taxon>Eukaryota</taxon>
        <taxon>Viridiplantae</taxon>
        <taxon>Streptophyta</taxon>
        <taxon>Embryophyta</taxon>
        <taxon>Tracheophyta</taxon>
        <taxon>Spermatophyta</taxon>
        <taxon>Magnoliopsida</taxon>
        <taxon>eudicotyledons</taxon>
        <taxon>Gunneridae</taxon>
        <taxon>Pentapetalae</taxon>
        <taxon>asterids</taxon>
        <taxon>lamiids</taxon>
        <taxon>Lamiales</taxon>
        <taxon>Pedaliaceae</taxon>
        <taxon>Sesamum</taxon>
    </lineage>
</organism>
<feature type="compositionally biased region" description="Basic and acidic residues" evidence="1">
    <location>
        <begin position="1"/>
        <end position="12"/>
    </location>
</feature>
<accession>A0AAE1XRE1</accession>
<evidence type="ECO:0000259" key="3">
    <source>
        <dbReference type="Pfam" id="PF14389"/>
    </source>
</evidence>
<evidence type="ECO:0000259" key="2">
    <source>
        <dbReference type="Pfam" id="PF04784"/>
    </source>
</evidence>
<dbReference type="AlphaFoldDB" id="A0AAE1XRE1"/>
<proteinExistence type="predicted"/>
<sequence>MELKGGKSETAEKTMANRRLSARERKMALLQDVDNLKKKLRHEENVHRALQRAFNRPLGALPRLPPYLPQTTLELLAEVAVLEEEVVRLEEQVVNFRQGLYQEAVYISSRKSPSPDLTPSRNELSTGSSIRKHSRSSSQSEANSGLFGTRPVPLLSRIASTRKFLSPDSLSDGLRNSPESPCNGKQPQNKQENGLRGDNRLSSGSDKDKLSPEKKSLVLGTPVKKHQLKPESMVKSANSPKIQCRIVEQAQESSSGSSDDRVVDVESEANRMSEDILKCLINIFVRLSSSKGKTMDFESFSSLSAKALIENNVESNFRDPYCNFSELKKRDIGTYKHLYVIESRSVDLNRKTSASFLIRRLKILLDKLATVELAGLNHQQKLAFWINVYNSCIMNAFLEHGIPDSPNMIVVQMQKATIKVGGHVLNALMIEHLILRLPYHLKYTCTKTAKNDDRKISRTLGLEWSEPLVTFALSCGSWSSPAVRIYTASHVETELETAKRDYLQAAVGISSTNKIVIPKLLDWYLLDFAKDLDALLDWICLQLPDELRNEALQCLERKGKEPLSQLVQVMPYNFSFRYLIRR</sequence>
<dbReference type="PANTHER" id="PTHR46248:SF9">
    <property type="entry name" value="EXPRESSED PROTEIN"/>
    <property type="match status" value="1"/>
</dbReference>
<keyword evidence="5" id="KW-1185">Reference proteome</keyword>
<reference evidence="4" key="1">
    <citation type="submission" date="2020-06" db="EMBL/GenBank/DDBJ databases">
        <authorList>
            <person name="Li T."/>
            <person name="Hu X."/>
            <person name="Zhang T."/>
            <person name="Song X."/>
            <person name="Zhang H."/>
            <person name="Dai N."/>
            <person name="Sheng W."/>
            <person name="Hou X."/>
            <person name="Wei L."/>
        </authorList>
    </citation>
    <scope>NUCLEOTIDE SEQUENCE</scope>
    <source>
        <strain evidence="4">3651</strain>
        <tissue evidence="4">Leaf</tissue>
    </source>
</reference>
<evidence type="ECO:0000313" key="5">
    <source>
        <dbReference type="Proteomes" id="UP001293254"/>
    </source>
</evidence>
<evidence type="ECO:0000256" key="1">
    <source>
        <dbReference type="SAM" id="MobiDB-lite"/>
    </source>
</evidence>
<evidence type="ECO:0008006" key="6">
    <source>
        <dbReference type="Google" id="ProtNLM"/>
    </source>
</evidence>
<dbReference type="InterPro" id="IPR025757">
    <property type="entry name" value="MIP1_Leuzipper"/>
</dbReference>
<comment type="caution">
    <text evidence="4">The sequence shown here is derived from an EMBL/GenBank/DDBJ whole genome shotgun (WGS) entry which is preliminary data.</text>
</comment>
<evidence type="ECO:0000313" key="4">
    <source>
        <dbReference type="EMBL" id="KAK4416217.1"/>
    </source>
</evidence>
<dbReference type="Proteomes" id="UP001293254">
    <property type="component" value="Unassembled WGS sequence"/>
</dbReference>
<protein>
    <recommendedName>
        <fullName evidence="6">Ternary complex factor MIP1 leucine-zipper domain-containing protein</fullName>
    </recommendedName>
</protein>
<feature type="region of interest" description="Disordered" evidence="1">
    <location>
        <begin position="166"/>
        <end position="240"/>
    </location>
</feature>
<feature type="compositionally biased region" description="Basic and acidic residues" evidence="1">
    <location>
        <begin position="193"/>
        <end position="216"/>
    </location>
</feature>
<dbReference type="EMBL" id="JACGWO010000010">
    <property type="protein sequence ID" value="KAK4416217.1"/>
    <property type="molecule type" value="Genomic_DNA"/>
</dbReference>
<feature type="region of interest" description="Disordered" evidence="1">
    <location>
        <begin position="1"/>
        <end position="22"/>
    </location>
</feature>
<name>A0AAE1XRE1_9LAMI</name>
<dbReference type="Pfam" id="PF14389">
    <property type="entry name" value="Lzipper-MIP1"/>
    <property type="match status" value="1"/>
</dbReference>
<dbReference type="PANTHER" id="PTHR46248">
    <property type="entry name" value="EXPRESSED PROTEIN"/>
    <property type="match status" value="1"/>
</dbReference>
<feature type="domain" description="Ternary complex factor MIP1 leucine-zipper" evidence="3">
    <location>
        <begin position="23"/>
        <end position="103"/>
    </location>
</feature>
<feature type="compositionally biased region" description="Polar residues" evidence="1">
    <location>
        <begin position="110"/>
        <end position="124"/>
    </location>
</feature>
<feature type="compositionally biased region" description="Polar residues" evidence="1">
    <location>
        <begin position="177"/>
        <end position="192"/>
    </location>
</feature>
<feature type="domain" description="DUF547" evidence="2">
    <location>
        <begin position="374"/>
        <end position="503"/>
    </location>
</feature>
<dbReference type="Pfam" id="PF04784">
    <property type="entry name" value="DUF547"/>
    <property type="match status" value="1"/>
</dbReference>
<reference evidence="4" key="2">
    <citation type="journal article" date="2024" name="Plant">
        <title>Genomic evolution and insights into agronomic trait innovations of Sesamum species.</title>
        <authorList>
            <person name="Miao H."/>
            <person name="Wang L."/>
            <person name="Qu L."/>
            <person name="Liu H."/>
            <person name="Sun Y."/>
            <person name="Le M."/>
            <person name="Wang Q."/>
            <person name="Wei S."/>
            <person name="Zheng Y."/>
            <person name="Lin W."/>
            <person name="Duan Y."/>
            <person name="Cao H."/>
            <person name="Xiong S."/>
            <person name="Wang X."/>
            <person name="Wei L."/>
            <person name="Li C."/>
            <person name="Ma Q."/>
            <person name="Ju M."/>
            <person name="Zhao R."/>
            <person name="Li G."/>
            <person name="Mu C."/>
            <person name="Tian Q."/>
            <person name="Mei H."/>
            <person name="Zhang T."/>
            <person name="Gao T."/>
            <person name="Zhang H."/>
        </authorList>
    </citation>
    <scope>NUCLEOTIDE SEQUENCE</scope>
    <source>
        <strain evidence="4">3651</strain>
    </source>
</reference>